<reference evidence="1" key="1">
    <citation type="submission" date="2014-09" db="EMBL/GenBank/DDBJ databases">
        <authorList>
            <person name="Magalhaes I.L.F."/>
            <person name="Oliveira U."/>
            <person name="Santos F.R."/>
            <person name="Vidigal T.H.D.A."/>
            <person name="Brescovit A.D."/>
            <person name="Santos A.J."/>
        </authorList>
    </citation>
    <scope>NUCLEOTIDE SEQUENCE</scope>
    <source>
        <tissue evidence="1">Shoot tissue taken approximately 20 cm above the soil surface</tissue>
    </source>
</reference>
<proteinExistence type="predicted"/>
<evidence type="ECO:0000313" key="1">
    <source>
        <dbReference type="EMBL" id="JAD66505.1"/>
    </source>
</evidence>
<accession>A0A0A9BZA9</accession>
<sequence length="28" mass="3316">MFAHSIKVICAYYFVRRKGTQSQFHPSL</sequence>
<reference evidence="1" key="2">
    <citation type="journal article" date="2015" name="Data Brief">
        <title>Shoot transcriptome of the giant reed, Arundo donax.</title>
        <authorList>
            <person name="Barrero R.A."/>
            <person name="Guerrero F.D."/>
            <person name="Moolhuijzen P."/>
            <person name="Goolsby J.A."/>
            <person name="Tidwell J."/>
            <person name="Bellgard S.E."/>
            <person name="Bellgard M.I."/>
        </authorList>
    </citation>
    <scope>NUCLEOTIDE SEQUENCE</scope>
    <source>
        <tissue evidence="1">Shoot tissue taken approximately 20 cm above the soil surface</tissue>
    </source>
</reference>
<protein>
    <submittedName>
        <fullName evidence="1">Uncharacterized protein</fullName>
    </submittedName>
</protein>
<name>A0A0A9BZA9_ARUDO</name>
<dbReference type="AlphaFoldDB" id="A0A0A9BZA9"/>
<dbReference type="EMBL" id="GBRH01231390">
    <property type="protein sequence ID" value="JAD66505.1"/>
    <property type="molecule type" value="Transcribed_RNA"/>
</dbReference>
<organism evidence="1">
    <name type="scientific">Arundo donax</name>
    <name type="common">Giant reed</name>
    <name type="synonym">Donax arundinaceus</name>
    <dbReference type="NCBI Taxonomy" id="35708"/>
    <lineage>
        <taxon>Eukaryota</taxon>
        <taxon>Viridiplantae</taxon>
        <taxon>Streptophyta</taxon>
        <taxon>Embryophyta</taxon>
        <taxon>Tracheophyta</taxon>
        <taxon>Spermatophyta</taxon>
        <taxon>Magnoliopsida</taxon>
        <taxon>Liliopsida</taxon>
        <taxon>Poales</taxon>
        <taxon>Poaceae</taxon>
        <taxon>PACMAD clade</taxon>
        <taxon>Arundinoideae</taxon>
        <taxon>Arundineae</taxon>
        <taxon>Arundo</taxon>
    </lineage>
</organism>